<feature type="region of interest" description="Disordered" evidence="1">
    <location>
        <begin position="1"/>
        <end position="36"/>
    </location>
</feature>
<keyword evidence="3" id="KW-1185">Reference proteome</keyword>
<dbReference type="InterPro" id="IPR013783">
    <property type="entry name" value="Ig-like_fold"/>
</dbReference>
<proteinExistence type="predicted"/>
<dbReference type="Pfam" id="PF21310">
    <property type="entry name" value="OCRL-like_ASH"/>
    <property type="match status" value="1"/>
</dbReference>
<dbReference type="Proteomes" id="UP000050741">
    <property type="component" value="Unassembled WGS sequence"/>
</dbReference>
<reference evidence="4" key="2">
    <citation type="submission" date="2016-06" db="UniProtKB">
        <authorList>
            <consortium name="WormBaseParasite"/>
        </authorList>
    </citation>
    <scope>IDENTIFICATION</scope>
</reference>
<evidence type="ECO:0000313" key="4">
    <source>
        <dbReference type="WBParaSite" id="GPLIN_000501400"/>
    </source>
</evidence>
<protein>
    <submittedName>
        <fullName evidence="4">MSP domain-containing protein</fullName>
    </submittedName>
</protein>
<organism evidence="3 4">
    <name type="scientific">Globodera pallida</name>
    <name type="common">Potato cyst nematode worm</name>
    <name type="synonym">Heterodera pallida</name>
    <dbReference type="NCBI Taxonomy" id="36090"/>
    <lineage>
        <taxon>Eukaryota</taxon>
        <taxon>Metazoa</taxon>
        <taxon>Ecdysozoa</taxon>
        <taxon>Nematoda</taxon>
        <taxon>Chromadorea</taxon>
        <taxon>Rhabditida</taxon>
        <taxon>Tylenchina</taxon>
        <taxon>Tylenchomorpha</taxon>
        <taxon>Tylenchoidea</taxon>
        <taxon>Heteroderidae</taxon>
        <taxon>Heteroderinae</taxon>
        <taxon>Globodera</taxon>
    </lineage>
</organism>
<dbReference type="AlphaFoldDB" id="A0A183BWM5"/>
<accession>A0A183BWM5</accession>
<dbReference type="InterPro" id="IPR048869">
    <property type="entry name" value="OCRL-1_2_ASH"/>
</dbReference>
<reference evidence="3" key="1">
    <citation type="submission" date="2014-05" db="EMBL/GenBank/DDBJ databases">
        <title>The genome and life-stage specific transcriptomes of Globodera pallida elucidate key aspects of plant parasitism by a cyst nematode.</title>
        <authorList>
            <person name="Cotton J.A."/>
            <person name="Lilley C.J."/>
            <person name="Jones L.M."/>
            <person name="Kikuchi T."/>
            <person name="Reid A.J."/>
            <person name="Thorpe P."/>
            <person name="Tsai I.J."/>
            <person name="Beasley H."/>
            <person name="Blok V."/>
            <person name="Cock P.J.A."/>
            <person name="Van den Akker S.E."/>
            <person name="Holroyd N."/>
            <person name="Hunt M."/>
            <person name="Mantelin S."/>
            <person name="Naghra H."/>
            <person name="Pain A."/>
            <person name="Palomares-Rius J.E."/>
            <person name="Zarowiecki M."/>
            <person name="Berriman M."/>
            <person name="Jones J.T."/>
            <person name="Urwin P.E."/>
        </authorList>
    </citation>
    <scope>NUCLEOTIDE SEQUENCE [LARGE SCALE GENOMIC DNA]</scope>
    <source>
        <strain evidence="3">Lindley</strain>
    </source>
</reference>
<feature type="domain" description="OCRL-1/2 ASH" evidence="2">
    <location>
        <begin position="83"/>
        <end position="184"/>
    </location>
</feature>
<evidence type="ECO:0000259" key="2">
    <source>
        <dbReference type="Pfam" id="PF21310"/>
    </source>
</evidence>
<evidence type="ECO:0000256" key="1">
    <source>
        <dbReference type="SAM" id="MobiDB-lite"/>
    </source>
</evidence>
<dbReference type="WBParaSite" id="GPLIN_000501400">
    <property type="protein sequence ID" value="GPLIN_000501400"/>
    <property type="gene ID" value="GPLIN_000501400"/>
</dbReference>
<sequence>MIWRVAKLTPHPTMSSRTNGGIPAMKGRPLKPRKNVPPPRDPKIYHGLSSHNILDNQSIGLSECELLREVDKRQNELLPQISLSKTEFRFGPVLFDQPSLAVLTITNTGQTRTHFSFKPAKPGVDKLEEWLTITPQSSFIDVGGSVEITLQILVFDESACSVPNDGSELSSIVIAPLGRGPDYFTYPLVCPWQSQWTFYFWPSTPNCSD</sequence>
<dbReference type="Gene3D" id="2.60.40.10">
    <property type="entry name" value="Immunoglobulins"/>
    <property type="match status" value="1"/>
</dbReference>
<evidence type="ECO:0000313" key="3">
    <source>
        <dbReference type="Proteomes" id="UP000050741"/>
    </source>
</evidence>
<name>A0A183BWM5_GLOPA</name>